<organism evidence="2 3">
    <name type="scientific">Allacma fusca</name>
    <dbReference type="NCBI Taxonomy" id="39272"/>
    <lineage>
        <taxon>Eukaryota</taxon>
        <taxon>Metazoa</taxon>
        <taxon>Ecdysozoa</taxon>
        <taxon>Arthropoda</taxon>
        <taxon>Hexapoda</taxon>
        <taxon>Collembola</taxon>
        <taxon>Symphypleona</taxon>
        <taxon>Sminthuridae</taxon>
        <taxon>Allacma</taxon>
    </lineage>
</organism>
<evidence type="ECO:0000313" key="3">
    <source>
        <dbReference type="Proteomes" id="UP000708208"/>
    </source>
</evidence>
<feature type="compositionally biased region" description="Basic and acidic residues" evidence="1">
    <location>
        <begin position="7"/>
        <end position="20"/>
    </location>
</feature>
<gene>
    <name evidence="2" type="ORF">AFUS01_LOCUS13613</name>
</gene>
<evidence type="ECO:0000313" key="2">
    <source>
        <dbReference type="EMBL" id="CAG7724603.1"/>
    </source>
</evidence>
<dbReference type="AlphaFoldDB" id="A0A8J2JRW2"/>
<evidence type="ECO:0000256" key="1">
    <source>
        <dbReference type="SAM" id="MobiDB-lite"/>
    </source>
</evidence>
<protein>
    <submittedName>
        <fullName evidence="2">Uncharacterized protein</fullName>
    </submittedName>
</protein>
<reference evidence="2" key="1">
    <citation type="submission" date="2021-06" db="EMBL/GenBank/DDBJ databases">
        <authorList>
            <person name="Hodson N. C."/>
            <person name="Mongue J. A."/>
            <person name="Jaron S. K."/>
        </authorList>
    </citation>
    <scope>NUCLEOTIDE SEQUENCE</scope>
</reference>
<name>A0A8J2JRW2_9HEXA</name>
<sequence length="131" mass="14990">MYLPSHGVDEPLRQQPERDSSVSLWTNEIDQTDALQDMRLPTTREGKSFSTWLKGLVNLIDEQNSNVGIPLKDAFKECHTALYQATNITDKLSTLLQDMNIIDEAAAKIMVNCHLHSFENCFDYVVGRRQY</sequence>
<proteinExistence type="predicted"/>
<dbReference type="EMBL" id="CAJVCH010111645">
    <property type="protein sequence ID" value="CAG7724603.1"/>
    <property type="molecule type" value="Genomic_DNA"/>
</dbReference>
<keyword evidence="3" id="KW-1185">Reference proteome</keyword>
<comment type="caution">
    <text evidence="2">The sequence shown here is derived from an EMBL/GenBank/DDBJ whole genome shotgun (WGS) entry which is preliminary data.</text>
</comment>
<dbReference type="Proteomes" id="UP000708208">
    <property type="component" value="Unassembled WGS sequence"/>
</dbReference>
<feature type="region of interest" description="Disordered" evidence="1">
    <location>
        <begin position="1"/>
        <end position="21"/>
    </location>
</feature>
<accession>A0A8J2JRW2</accession>